<proteinExistence type="predicted"/>
<gene>
    <name evidence="1" type="ORF">EJP69_16930</name>
</gene>
<keyword evidence="2" id="KW-1185">Reference proteome</keyword>
<dbReference type="EMBL" id="RXOE01000004">
    <property type="protein sequence ID" value="RTQ33217.1"/>
    <property type="molecule type" value="Genomic_DNA"/>
</dbReference>
<dbReference type="RefSeq" id="WP_126471614.1">
    <property type="nucleotide sequence ID" value="NZ_RXOE01000004.1"/>
</dbReference>
<comment type="caution">
    <text evidence="1">The sequence shown here is derived from an EMBL/GenBank/DDBJ whole genome shotgun (WGS) entry which is preliminary data.</text>
</comment>
<dbReference type="OrthoDB" id="9880172at2"/>
<dbReference type="Proteomes" id="UP000267418">
    <property type="component" value="Unassembled WGS sequence"/>
</dbReference>
<dbReference type="AlphaFoldDB" id="A0A431TK44"/>
<accession>A0A431TK44</accession>
<protein>
    <submittedName>
        <fullName evidence="1">Uncharacterized protein</fullName>
    </submittedName>
</protein>
<organism evidence="1 2">
    <name type="scientific">Variovorax gossypii</name>
    <dbReference type="NCBI Taxonomy" id="1679495"/>
    <lineage>
        <taxon>Bacteria</taxon>
        <taxon>Pseudomonadati</taxon>
        <taxon>Pseudomonadota</taxon>
        <taxon>Betaproteobacteria</taxon>
        <taxon>Burkholderiales</taxon>
        <taxon>Comamonadaceae</taxon>
        <taxon>Variovorax</taxon>
    </lineage>
</organism>
<sequence length="296" mass="32294">MLDERWCIQRRESARSGRSSRQLNIPSLWRATATLLGTLQPNQAFIAPLRSGLRDASVFFFGCDAKPQRLPRRRSFVNLVTNKVLCMIRSLVLTAILAFAQQACLATSIYIDLDQAVAQADVVAEVEIVEGRLAMASIGQRCGAIYEAVVRSTVKGPSVGSMISFSPFSGRGIGNRYVVLLVKAGAPGDSTYSYFKDPLIASWTPAGKEEAARAQCESGYAPLRETGWGLGTIEVKPSPHFDYRPAVSIRTLNYVSSTHFPSHCDSKMIGETCTGNTEILLDEFLKGLAMIYAGTK</sequence>
<evidence type="ECO:0000313" key="2">
    <source>
        <dbReference type="Proteomes" id="UP000267418"/>
    </source>
</evidence>
<evidence type="ECO:0000313" key="1">
    <source>
        <dbReference type="EMBL" id="RTQ33217.1"/>
    </source>
</evidence>
<name>A0A431TK44_9BURK</name>
<reference evidence="1 2" key="1">
    <citation type="submission" date="2018-12" db="EMBL/GenBank/DDBJ databases">
        <title>The genome of Variovorax gossypii DSM 100435.</title>
        <authorList>
            <person name="Gao J."/>
            <person name="Sun J."/>
        </authorList>
    </citation>
    <scope>NUCLEOTIDE SEQUENCE [LARGE SCALE GENOMIC DNA]</scope>
    <source>
        <strain evidence="1 2">DSM 100435</strain>
    </source>
</reference>